<keyword evidence="3" id="KW-1185">Reference proteome</keyword>
<gene>
    <name evidence="2" type="ORF">K443DRAFT_97356</name>
</gene>
<protein>
    <submittedName>
        <fullName evidence="2">Uncharacterized protein</fullName>
    </submittedName>
</protein>
<reference evidence="3" key="2">
    <citation type="submission" date="2015-01" db="EMBL/GenBank/DDBJ databases">
        <title>Evolutionary Origins and Diversification of the Mycorrhizal Mutualists.</title>
        <authorList>
            <consortium name="DOE Joint Genome Institute"/>
            <consortium name="Mycorrhizal Genomics Consortium"/>
            <person name="Kohler A."/>
            <person name="Kuo A."/>
            <person name="Nagy L.G."/>
            <person name="Floudas D."/>
            <person name="Copeland A."/>
            <person name="Barry K.W."/>
            <person name="Cichocki N."/>
            <person name="Veneault-Fourrey C."/>
            <person name="LaButti K."/>
            <person name="Lindquist E.A."/>
            <person name="Lipzen A."/>
            <person name="Lundell T."/>
            <person name="Morin E."/>
            <person name="Murat C."/>
            <person name="Riley R."/>
            <person name="Ohm R."/>
            <person name="Sun H."/>
            <person name="Tunlid A."/>
            <person name="Henrissat B."/>
            <person name="Grigoriev I.V."/>
            <person name="Hibbett D.S."/>
            <person name="Martin F."/>
        </authorList>
    </citation>
    <scope>NUCLEOTIDE SEQUENCE [LARGE SCALE GENOMIC DNA]</scope>
    <source>
        <strain evidence="3">LaAM-08-1</strain>
    </source>
</reference>
<proteinExistence type="predicted"/>
<evidence type="ECO:0000256" key="1">
    <source>
        <dbReference type="SAM" id="MobiDB-lite"/>
    </source>
</evidence>
<reference evidence="2 3" key="1">
    <citation type="submission" date="2014-04" db="EMBL/GenBank/DDBJ databases">
        <authorList>
            <consortium name="DOE Joint Genome Institute"/>
            <person name="Kuo A."/>
            <person name="Kohler A."/>
            <person name="Nagy L.G."/>
            <person name="Floudas D."/>
            <person name="Copeland A."/>
            <person name="Barry K.W."/>
            <person name="Cichocki N."/>
            <person name="Veneault-Fourrey C."/>
            <person name="LaButti K."/>
            <person name="Lindquist E.A."/>
            <person name="Lipzen A."/>
            <person name="Lundell T."/>
            <person name="Morin E."/>
            <person name="Murat C."/>
            <person name="Sun H."/>
            <person name="Tunlid A."/>
            <person name="Henrissat B."/>
            <person name="Grigoriev I.V."/>
            <person name="Hibbett D.S."/>
            <person name="Martin F."/>
            <person name="Nordberg H.P."/>
            <person name="Cantor M.N."/>
            <person name="Hua S.X."/>
        </authorList>
    </citation>
    <scope>NUCLEOTIDE SEQUENCE [LARGE SCALE GENOMIC DNA]</scope>
    <source>
        <strain evidence="2 3">LaAM-08-1</strain>
    </source>
</reference>
<feature type="non-terminal residue" evidence="2">
    <location>
        <position position="1"/>
    </location>
</feature>
<dbReference type="EMBL" id="KN838596">
    <property type="protein sequence ID" value="KIK02199.1"/>
    <property type="molecule type" value="Genomic_DNA"/>
</dbReference>
<organism evidence="2 3">
    <name type="scientific">Laccaria amethystina LaAM-08-1</name>
    <dbReference type="NCBI Taxonomy" id="1095629"/>
    <lineage>
        <taxon>Eukaryota</taxon>
        <taxon>Fungi</taxon>
        <taxon>Dikarya</taxon>
        <taxon>Basidiomycota</taxon>
        <taxon>Agaricomycotina</taxon>
        <taxon>Agaricomycetes</taxon>
        <taxon>Agaricomycetidae</taxon>
        <taxon>Agaricales</taxon>
        <taxon>Agaricineae</taxon>
        <taxon>Hydnangiaceae</taxon>
        <taxon>Laccaria</taxon>
    </lineage>
</organism>
<evidence type="ECO:0000313" key="2">
    <source>
        <dbReference type="EMBL" id="KIK02199.1"/>
    </source>
</evidence>
<evidence type="ECO:0000313" key="3">
    <source>
        <dbReference type="Proteomes" id="UP000054477"/>
    </source>
</evidence>
<accession>A0A0C9XKZ0</accession>
<dbReference type="HOGENOM" id="CLU_2855901_0_0_1"/>
<dbReference type="OrthoDB" id="3097092at2759"/>
<sequence length="70" mass="8061">RRVVRDEVELTKLCEKETCPGRKGFLLAGFIRAFEIYSRGSDPMNRLRFVTGRQPGRPSTLNPSWTRHLG</sequence>
<dbReference type="AlphaFoldDB" id="A0A0C9XKZ0"/>
<feature type="compositionally biased region" description="Polar residues" evidence="1">
    <location>
        <begin position="57"/>
        <end position="70"/>
    </location>
</feature>
<dbReference type="Proteomes" id="UP000054477">
    <property type="component" value="Unassembled WGS sequence"/>
</dbReference>
<feature type="region of interest" description="Disordered" evidence="1">
    <location>
        <begin position="49"/>
        <end position="70"/>
    </location>
</feature>
<name>A0A0C9XKZ0_9AGAR</name>